<accession>A0AAD8A4H0</accession>
<evidence type="ECO:0000256" key="4">
    <source>
        <dbReference type="PROSITE-ProRule" id="PRU00221"/>
    </source>
</evidence>
<evidence type="ECO:0000256" key="2">
    <source>
        <dbReference type="ARBA" id="ARBA00022574"/>
    </source>
</evidence>
<dbReference type="InterPro" id="IPR019775">
    <property type="entry name" value="WD40_repeat_CS"/>
</dbReference>
<keyword evidence="6" id="KW-1185">Reference proteome</keyword>
<reference evidence="5" key="1">
    <citation type="journal article" date="2023" name="IScience">
        <title>Live-bearing cockroach genome reveals convergent evolutionary mechanisms linked to viviparity in insects and beyond.</title>
        <authorList>
            <person name="Fouks B."/>
            <person name="Harrison M.C."/>
            <person name="Mikhailova A.A."/>
            <person name="Marchal E."/>
            <person name="English S."/>
            <person name="Carruthers M."/>
            <person name="Jennings E.C."/>
            <person name="Chiamaka E.L."/>
            <person name="Frigard R.A."/>
            <person name="Pippel M."/>
            <person name="Attardo G.M."/>
            <person name="Benoit J.B."/>
            <person name="Bornberg-Bauer E."/>
            <person name="Tobe S.S."/>
        </authorList>
    </citation>
    <scope>NUCLEOTIDE SEQUENCE</scope>
    <source>
        <strain evidence="5">Stay&amp;Tobe</strain>
    </source>
</reference>
<dbReference type="Gene3D" id="2.130.10.10">
    <property type="entry name" value="YVTN repeat-like/Quinoprotein amine dehydrogenase"/>
    <property type="match status" value="2"/>
</dbReference>
<comment type="caution">
    <text evidence="5">The sequence shown here is derived from an EMBL/GenBank/DDBJ whole genome shotgun (WGS) entry which is preliminary data.</text>
</comment>
<dbReference type="InterPro" id="IPR001680">
    <property type="entry name" value="WD40_rpt"/>
</dbReference>
<dbReference type="SMART" id="SM00320">
    <property type="entry name" value="WD40"/>
    <property type="match status" value="4"/>
</dbReference>
<evidence type="ECO:0000256" key="1">
    <source>
        <dbReference type="ARBA" id="ARBA00021125"/>
    </source>
</evidence>
<dbReference type="EMBL" id="JASPKZ010003856">
    <property type="protein sequence ID" value="KAJ9591811.1"/>
    <property type="molecule type" value="Genomic_DNA"/>
</dbReference>
<feature type="repeat" description="WD" evidence="4">
    <location>
        <begin position="72"/>
        <end position="107"/>
    </location>
</feature>
<evidence type="ECO:0000313" key="5">
    <source>
        <dbReference type="EMBL" id="KAJ9591811.1"/>
    </source>
</evidence>
<proteinExistence type="predicted"/>
<sequence>MGSESDDAADDLLDEMFNSMYHLEHEVNVSTDNCYILHMDSSRISRNKMAVSLSDHTCAVYDIERVEKMEHLSGHTAPVSNVKFSPLDDSLVYSSSYDGTVKLWDLRLKIKCVKEFKDDSEGTKNLKPLSDFDISCNGNFICGGTELIDDDAFILFWDARSSKLLGGYWESHVDDITQVHFHPEKQDVLATGSTDGLINIFDVSKPSEEEAILYSLNTESSVEKLKWLPAESKTDVLSCITHTQDLQLWQSDGAAPFLQFNRETVGSISQMKRNTGCYIVDVHSMATPGDMMMLVGNTAQQVQCLRTLTLLKKKLQPLSDLTGNKQIVRASCYNSQSGILVTGGEAGILSVWKPQSYADNDTASALKIESKKILKLHRKKPY</sequence>
<organism evidence="5 6">
    <name type="scientific">Diploptera punctata</name>
    <name type="common">Pacific beetle cockroach</name>
    <dbReference type="NCBI Taxonomy" id="6984"/>
    <lineage>
        <taxon>Eukaryota</taxon>
        <taxon>Metazoa</taxon>
        <taxon>Ecdysozoa</taxon>
        <taxon>Arthropoda</taxon>
        <taxon>Hexapoda</taxon>
        <taxon>Insecta</taxon>
        <taxon>Pterygota</taxon>
        <taxon>Neoptera</taxon>
        <taxon>Polyneoptera</taxon>
        <taxon>Dictyoptera</taxon>
        <taxon>Blattodea</taxon>
        <taxon>Blaberoidea</taxon>
        <taxon>Blaberidae</taxon>
        <taxon>Diplopterinae</taxon>
        <taxon>Diploptera</taxon>
    </lineage>
</organism>
<dbReference type="InterPro" id="IPR015943">
    <property type="entry name" value="WD40/YVTN_repeat-like_dom_sf"/>
</dbReference>
<protein>
    <recommendedName>
        <fullName evidence="1">WD repeat-containing protein 89</fullName>
    </recommendedName>
</protein>
<dbReference type="PROSITE" id="PS50294">
    <property type="entry name" value="WD_REPEATS_REGION"/>
    <property type="match status" value="1"/>
</dbReference>
<keyword evidence="2 4" id="KW-0853">WD repeat</keyword>
<name>A0AAD8A4H0_DIPPU</name>
<feature type="repeat" description="WD" evidence="4">
    <location>
        <begin position="169"/>
        <end position="211"/>
    </location>
</feature>
<dbReference type="Pfam" id="PF00400">
    <property type="entry name" value="WD40"/>
    <property type="match status" value="2"/>
</dbReference>
<dbReference type="PANTHER" id="PTHR22889">
    <property type="entry name" value="WD REPEAT-CONTAINING PROTEIN 89"/>
    <property type="match status" value="1"/>
</dbReference>
<dbReference type="SUPFAM" id="SSF50978">
    <property type="entry name" value="WD40 repeat-like"/>
    <property type="match status" value="1"/>
</dbReference>
<dbReference type="AlphaFoldDB" id="A0AAD8A4H0"/>
<dbReference type="PROSITE" id="PS50082">
    <property type="entry name" value="WD_REPEATS_2"/>
    <property type="match status" value="2"/>
</dbReference>
<dbReference type="Proteomes" id="UP001233999">
    <property type="component" value="Unassembled WGS sequence"/>
</dbReference>
<keyword evidence="3" id="KW-0677">Repeat</keyword>
<feature type="non-terminal residue" evidence="5">
    <location>
        <position position="1"/>
    </location>
</feature>
<dbReference type="InterPro" id="IPR039328">
    <property type="entry name" value="WDR89"/>
</dbReference>
<dbReference type="InterPro" id="IPR036322">
    <property type="entry name" value="WD40_repeat_dom_sf"/>
</dbReference>
<dbReference type="PROSITE" id="PS00678">
    <property type="entry name" value="WD_REPEATS_1"/>
    <property type="match status" value="1"/>
</dbReference>
<evidence type="ECO:0000256" key="3">
    <source>
        <dbReference type="ARBA" id="ARBA00022737"/>
    </source>
</evidence>
<dbReference type="PANTHER" id="PTHR22889:SF0">
    <property type="entry name" value="WD REPEAT-CONTAINING PROTEIN 89"/>
    <property type="match status" value="1"/>
</dbReference>
<evidence type="ECO:0000313" key="6">
    <source>
        <dbReference type="Proteomes" id="UP001233999"/>
    </source>
</evidence>
<reference evidence="5" key="2">
    <citation type="submission" date="2023-05" db="EMBL/GenBank/DDBJ databases">
        <authorList>
            <person name="Fouks B."/>
        </authorList>
    </citation>
    <scope>NUCLEOTIDE SEQUENCE</scope>
    <source>
        <strain evidence="5">Stay&amp;Tobe</strain>
        <tissue evidence="5">Testes</tissue>
    </source>
</reference>
<gene>
    <name evidence="5" type="ORF">L9F63_001628</name>
</gene>